<dbReference type="Proteomes" id="UP001371456">
    <property type="component" value="Unassembled WGS sequence"/>
</dbReference>
<reference evidence="1 2" key="1">
    <citation type="submission" date="2024-02" db="EMBL/GenBank/DDBJ databases">
        <title>de novo genome assembly of Solanum bulbocastanum strain 11H21.</title>
        <authorList>
            <person name="Hosaka A.J."/>
        </authorList>
    </citation>
    <scope>NUCLEOTIDE SEQUENCE [LARGE SCALE GENOMIC DNA]</scope>
    <source>
        <tissue evidence="1">Young leaves</tissue>
    </source>
</reference>
<dbReference type="AlphaFoldDB" id="A0AAN8YDK5"/>
<evidence type="ECO:0000313" key="1">
    <source>
        <dbReference type="EMBL" id="KAK6789189.1"/>
    </source>
</evidence>
<dbReference type="EMBL" id="JBANQN010000005">
    <property type="protein sequence ID" value="KAK6789189.1"/>
    <property type="molecule type" value="Genomic_DNA"/>
</dbReference>
<protein>
    <submittedName>
        <fullName evidence="1">Uncharacterized protein</fullName>
    </submittedName>
</protein>
<comment type="caution">
    <text evidence="1">The sequence shown here is derived from an EMBL/GenBank/DDBJ whole genome shotgun (WGS) entry which is preliminary data.</text>
</comment>
<proteinExistence type="predicted"/>
<sequence length="35" mass="3779">MEGIDGELSLHDDEEVVPRQEVVPVGNRGMEGIGD</sequence>
<evidence type="ECO:0000313" key="2">
    <source>
        <dbReference type="Proteomes" id="UP001371456"/>
    </source>
</evidence>
<gene>
    <name evidence="1" type="ORF">RDI58_012988</name>
</gene>
<keyword evidence="2" id="KW-1185">Reference proteome</keyword>
<accession>A0AAN8YDK5</accession>
<name>A0AAN8YDK5_SOLBU</name>
<organism evidence="1 2">
    <name type="scientific">Solanum bulbocastanum</name>
    <name type="common">Wild potato</name>
    <dbReference type="NCBI Taxonomy" id="147425"/>
    <lineage>
        <taxon>Eukaryota</taxon>
        <taxon>Viridiplantae</taxon>
        <taxon>Streptophyta</taxon>
        <taxon>Embryophyta</taxon>
        <taxon>Tracheophyta</taxon>
        <taxon>Spermatophyta</taxon>
        <taxon>Magnoliopsida</taxon>
        <taxon>eudicotyledons</taxon>
        <taxon>Gunneridae</taxon>
        <taxon>Pentapetalae</taxon>
        <taxon>asterids</taxon>
        <taxon>lamiids</taxon>
        <taxon>Solanales</taxon>
        <taxon>Solanaceae</taxon>
        <taxon>Solanoideae</taxon>
        <taxon>Solaneae</taxon>
        <taxon>Solanum</taxon>
    </lineage>
</organism>